<proteinExistence type="predicted"/>
<gene>
    <name evidence="3" type="ORF">CRE_23580</name>
</gene>
<name>E3MVW7_CAERE</name>
<evidence type="ECO:0000256" key="1">
    <source>
        <dbReference type="SAM" id="Coils"/>
    </source>
</evidence>
<feature type="compositionally biased region" description="Basic and acidic residues" evidence="2">
    <location>
        <begin position="264"/>
        <end position="274"/>
    </location>
</feature>
<feature type="compositionally biased region" description="Low complexity" evidence="2">
    <location>
        <begin position="285"/>
        <end position="336"/>
    </location>
</feature>
<dbReference type="eggNOG" id="ENOG502TKB8">
    <property type="taxonomic scope" value="Eukaryota"/>
</dbReference>
<evidence type="ECO:0000256" key="2">
    <source>
        <dbReference type="SAM" id="MobiDB-lite"/>
    </source>
</evidence>
<accession>E3MVW7</accession>
<feature type="compositionally biased region" description="Low complexity" evidence="2">
    <location>
        <begin position="357"/>
        <end position="372"/>
    </location>
</feature>
<feature type="compositionally biased region" description="Basic and acidic residues" evidence="2">
    <location>
        <begin position="57"/>
        <end position="73"/>
    </location>
</feature>
<feature type="region of interest" description="Disordered" evidence="2">
    <location>
        <begin position="357"/>
        <end position="388"/>
    </location>
</feature>
<feature type="region of interest" description="Disordered" evidence="2">
    <location>
        <begin position="1"/>
        <end position="75"/>
    </location>
</feature>
<sequence>MSTSTTSSPVKPETEQHQVEKENAENSPSKSDEPKDEQKNTSTETEVTPKLSKKDKKRQDEVAKMSKQLDNHGTHIKSIEGALSLTASSVDEVTARLAQSEEEIASLKEDLEILETRVRPDTITAANHAHVLTRISHIEIMMASLKRKPSLQEGAGPSKIAKSMSSSETGVKPASRPEDSTICSLRDGAHFMNDCVLFPTALSKLNEFKKTGRCLKCAQLGCSGRSQCPNSVKTCTKCQDRQSPPSCYHLTIVCLYDEVFVKRQKDKRERERRAKMMVTPANSEQPQPSQQVQQQQQTIPQQMHQQQQPQQQMPQQQQLQQFQAPSQQYYQQPHQPAQPVFAMPRVPQQQMMPQQMMYQQPHHQQFQQASPQGFNPTPQQPYGCYPQY</sequence>
<feature type="coiled-coil region" evidence="1">
    <location>
        <begin position="90"/>
        <end position="117"/>
    </location>
</feature>
<dbReference type="AlphaFoldDB" id="E3MVW7"/>
<keyword evidence="4" id="KW-1185">Reference proteome</keyword>
<dbReference type="EMBL" id="DS268484">
    <property type="protein sequence ID" value="EFP10340.1"/>
    <property type="molecule type" value="Genomic_DNA"/>
</dbReference>
<feature type="region of interest" description="Disordered" evidence="2">
    <location>
        <begin position="149"/>
        <end position="179"/>
    </location>
</feature>
<feature type="compositionally biased region" description="Basic and acidic residues" evidence="2">
    <location>
        <begin position="12"/>
        <end position="39"/>
    </location>
</feature>
<organism evidence="4">
    <name type="scientific">Caenorhabditis remanei</name>
    <name type="common">Caenorhabditis vulgaris</name>
    <dbReference type="NCBI Taxonomy" id="31234"/>
    <lineage>
        <taxon>Eukaryota</taxon>
        <taxon>Metazoa</taxon>
        <taxon>Ecdysozoa</taxon>
        <taxon>Nematoda</taxon>
        <taxon>Chromadorea</taxon>
        <taxon>Rhabditida</taxon>
        <taxon>Rhabditina</taxon>
        <taxon>Rhabditomorpha</taxon>
        <taxon>Rhabditoidea</taxon>
        <taxon>Rhabditidae</taxon>
        <taxon>Peloderinae</taxon>
        <taxon>Caenorhabditis</taxon>
    </lineage>
</organism>
<protein>
    <submittedName>
        <fullName evidence="3">Uncharacterized protein</fullName>
    </submittedName>
</protein>
<dbReference type="InParanoid" id="E3MVW7"/>
<dbReference type="Proteomes" id="UP000008281">
    <property type="component" value="Unassembled WGS sequence"/>
</dbReference>
<keyword evidence="1" id="KW-0175">Coiled coil</keyword>
<dbReference type="HOGENOM" id="CLU_059999_0_0_1"/>
<dbReference type="Gene3D" id="1.20.5.340">
    <property type="match status" value="1"/>
</dbReference>
<evidence type="ECO:0000313" key="3">
    <source>
        <dbReference type="EMBL" id="EFP10340.1"/>
    </source>
</evidence>
<feature type="region of interest" description="Disordered" evidence="2">
    <location>
        <begin position="264"/>
        <end position="336"/>
    </location>
</feature>
<evidence type="ECO:0000313" key="4">
    <source>
        <dbReference type="Proteomes" id="UP000008281"/>
    </source>
</evidence>
<reference evidence="3" key="1">
    <citation type="submission" date="2007-07" db="EMBL/GenBank/DDBJ databases">
        <title>PCAP assembly of the Caenorhabditis remanei genome.</title>
        <authorList>
            <consortium name="The Caenorhabditis remanei Sequencing Consortium"/>
            <person name="Wilson R.K."/>
        </authorList>
    </citation>
    <scope>NUCLEOTIDE SEQUENCE [LARGE SCALE GENOMIC DNA]</scope>
    <source>
        <strain evidence="3">PB4641</strain>
    </source>
</reference>